<evidence type="ECO:0000256" key="9">
    <source>
        <dbReference type="ARBA" id="ARBA00022989"/>
    </source>
</evidence>
<evidence type="ECO:0000256" key="3">
    <source>
        <dbReference type="ARBA" id="ARBA00022448"/>
    </source>
</evidence>
<dbReference type="PANTHER" id="PTHR46494:SF3">
    <property type="entry name" value="ZINC TRANSPORT PROTEIN ZNTB"/>
    <property type="match status" value="1"/>
</dbReference>
<feature type="transmembrane region" description="Helical" evidence="14">
    <location>
        <begin position="339"/>
        <end position="359"/>
    </location>
</feature>
<dbReference type="InterPro" id="IPR002523">
    <property type="entry name" value="MgTranspt_CorA/ZnTranspt_ZntB"/>
</dbReference>
<evidence type="ECO:0000256" key="7">
    <source>
        <dbReference type="ARBA" id="ARBA00022833"/>
    </source>
</evidence>
<dbReference type="Pfam" id="PF01544">
    <property type="entry name" value="CorA"/>
    <property type="match status" value="1"/>
</dbReference>
<keyword evidence="11 14" id="KW-0472">Membrane</keyword>
<dbReference type="InterPro" id="IPR045861">
    <property type="entry name" value="CorA_cytoplasmic_dom"/>
</dbReference>
<evidence type="ECO:0000256" key="4">
    <source>
        <dbReference type="ARBA" id="ARBA00022475"/>
    </source>
</evidence>
<name>A0A240E6P7_9GAMM</name>
<organism evidence="15 16">
    <name type="scientific">Acinetobacter puyangensis</name>
    <dbReference type="NCBI Taxonomy" id="1096779"/>
    <lineage>
        <taxon>Bacteria</taxon>
        <taxon>Pseudomonadati</taxon>
        <taxon>Pseudomonadota</taxon>
        <taxon>Gammaproteobacteria</taxon>
        <taxon>Moraxellales</taxon>
        <taxon>Moraxellaceae</taxon>
        <taxon>Acinetobacter</taxon>
    </lineage>
</organism>
<dbReference type="EMBL" id="OANT01000003">
    <property type="protein sequence ID" value="SNX44434.1"/>
    <property type="molecule type" value="Genomic_DNA"/>
</dbReference>
<comment type="catalytic activity">
    <reaction evidence="12">
        <text>Mg(2+)(in) = Mg(2+)(out)</text>
        <dbReference type="Rhea" id="RHEA:29827"/>
        <dbReference type="ChEBI" id="CHEBI:18420"/>
    </reaction>
</comment>
<dbReference type="SUPFAM" id="SSF143865">
    <property type="entry name" value="CorA soluble domain-like"/>
    <property type="match status" value="1"/>
</dbReference>
<keyword evidence="16" id="KW-1185">Reference proteome</keyword>
<keyword evidence="9 14" id="KW-1133">Transmembrane helix</keyword>
<dbReference type="OrthoDB" id="9803416at2"/>
<dbReference type="InterPro" id="IPR045863">
    <property type="entry name" value="CorA_TM1_TM2"/>
</dbReference>
<reference evidence="16" key="1">
    <citation type="submission" date="2016-09" db="EMBL/GenBank/DDBJ databases">
        <authorList>
            <person name="Varghese N."/>
            <person name="Submissions S."/>
        </authorList>
    </citation>
    <scope>NUCLEOTIDE SEQUENCE [LARGE SCALE GENOMIC DNA]</scope>
    <source>
        <strain evidence="16">ANC 4466</strain>
    </source>
</reference>
<accession>A0A240E6P7</accession>
<keyword evidence="4" id="KW-1003">Cell membrane</keyword>
<dbReference type="Gene3D" id="3.30.460.20">
    <property type="entry name" value="CorA soluble domain-like"/>
    <property type="match status" value="1"/>
</dbReference>
<sequence>MKQYYFYIHSESQTIFLSSKPLENKQLVFVWLECTLEDLVHPEQWQQQVYEKTHLMINEYHIEDICNIDHPSNYDTTEDYDLLIFRKLVTPEDGFAKVSLPDHDEKIKTFNPSELLTTPMSFCISPSYLISIRDTNNLATKQYVDRLNNMLNKDISQLGKNIRLPSSPLDLTLRLLNIVIDRYLDIRLPLTQRVTFWQNQLLQSSARFTQWQDLFQENMALQQIEYLCEEQIDVLQELRDDIMENQSQLTGEFSLESQDITLVRVHDLLSHVERVQKHVSRLEAMIKTAIDLHFSAIANQTNENMRILAIITAIFSPLTLLTGIYGMNFEVIPGLKNPYGFWLMVMTMILTTLILMYIFRRKRLMGTSQRSITELLSQNQSLDIKNIK</sequence>
<evidence type="ECO:0000313" key="16">
    <source>
        <dbReference type="Proteomes" id="UP000219042"/>
    </source>
</evidence>
<dbReference type="Proteomes" id="UP000219042">
    <property type="component" value="Unassembled WGS sequence"/>
</dbReference>
<keyword evidence="10" id="KW-0406">Ion transport</keyword>
<gene>
    <name evidence="15" type="ORF">SAMN05421731_103172</name>
</gene>
<keyword evidence="7" id="KW-0862">Zinc</keyword>
<dbReference type="GO" id="GO:0005886">
    <property type="term" value="C:plasma membrane"/>
    <property type="evidence" value="ECO:0007669"/>
    <property type="project" value="UniProtKB-SubCell"/>
</dbReference>
<comment type="function">
    <text evidence="13">Mediates influx of magnesium ions. Alternates between open and closed states. Activated by low cytoplasmic Mg(2+) levels. Inactive when cytoplasmic Mg(2+) levels are high.</text>
</comment>
<protein>
    <submittedName>
        <fullName evidence="15">Mg2+ and Co2+ transporter CorA</fullName>
    </submittedName>
</protein>
<keyword evidence="8" id="KW-0460">Magnesium</keyword>
<dbReference type="SUPFAM" id="SSF144083">
    <property type="entry name" value="Magnesium transport protein CorA, transmembrane region"/>
    <property type="match status" value="1"/>
</dbReference>
<comment type="subcellular location">
    <subcellularLocation>
        <location evidence="1">Cell membrane</location>
        <topology evidence="1">Multi-pass membrane protein</topology>
    </subcellularLocation>
</comment>
<comment type="similarity">
    <text evidence="2">Belongs to the CorA metal ion transporter (MIT) (TC 1.A.35) family.</text>
</comment>
<dbReference type="GO" id="GO:0015087">
    <property type="term" value="F:cobalt ion transmembrane transporter activity"/>
    <property type="evidence" value="ECO:0007669"/>
    <property type="project" value="TreeGrafter"/>
</dbReference>
<evidence type="ECO:0000256" key="14">
    <source>
        <dbReference type="SAM" id="Phobius"/>
    </source>
</evidence>
<dbReference type="GO" id="GO:0000287">
    <property type="term" value="F:magnesium ion binding"/>
    <property type="evidence" value="ECO:0007669"/>
    <property type="project" value="TreeGrafter"/>
</dbReference>
<proteinExistence type="inferred from homology"/>
<dbReference type="AlphaFoldDB" id="A0A240E6P7"/>
<dbReference type="PANTHER" id="PTHR46494">
    <property type="entry name" value="CORA FAMILY METAL ION TRANSPORTER (EUROFUNG)"/>
    <property type="match status" value="1"/>
</dbReference>
<keyword evidence="3" id="KW-0813">Transport</keyword>
<evidence type="ECO:0000256" key="1">
    <source>
        <dbReference type="ARBA" id="ARBA00004651"/>
    </source>
</evidence>
<dbReference type="RefSeq" id="WP_097078687.1">
    <property type="nucleotide sequence ID" value="NZ_BAABHT010000001.1"/>
</dbReference>
<keyword evidence="5" id="KW-0997">Cell inner membrane</keyword>
<evidence type="ECO:0000313" key="15">
    <source>
        <dbReference type="EMBL" id="SNX44434.1"/>
    </source>
</evidence>
<keyword evidence="6 14" id="KW-0812">Transmembrane</keyword>
<evidence type="ECO:0000256" key="6">
    <source>
        <dbReference type="ARBA" id="ARBA00022692"/>
    </source>
</evidence>
<evidence type="ECO:0000256" key="8">
    <source>
        <dbReference type="ARBA" id="ARBA00022842"/>
    </source>
</evidence>
<dbReference type="CDD" id="cd12822">
    <property type="entry name" value="TmCorA-like"/>
    <property type="match status" value="1"/>
</dbReference>
<evidence type="ECO:0000256" key="11">
    <source>
        <dbReference type="ARBA" id="ARBA00023136"/>
    </source>
</evidence>
<dbReference type="Gene3D" id="1.20.58.340">
    <property type="entry name" value="Magnesium transport protein CorA, transmembrane region"/>
    <property type="match status" value="2"/>
</dbReference>
<evidence type="ECO:0000256" key="13">
    <source>
        <dbReference type="ARBA" id="ARBA00045497"/>
    </source>
</evidence>
<dbReference type="FunFam" id="1.20.58.340:FF:000004">
    <property type="entry name" value="Magnesium transport protein CorA"/>
    <property type="match status" value="1"/>
</dbReference>
<dbReference type="GO" id="GO:0015095">
    <property type="term" value="F:magnesium ion transmembrane transporter activity"/>
    <property type="evidence" value="ECO:0007669"/>
    <property type="project" value="TreeGrafter"/>
</dbReference>
<evidence type="ECO:0000256" key="5">
    <source>
        <dbReference type="ARBA" id="ARBA00022519"/>
    </source>
</evidence>
<evidence type="ECO:0000256" key="2">
    <source>
        <dbReference type="ARBA" id="ARBA00009765"/>
    </source>
</evidence>
<evidence type="ECO:0000256" key="12">
    <source>
        <dbReference type="ARBA" id="ARBA00034269"/>
    </source>
</evidence>
<evidence type="ECO:0000256" key="10">
    <source>
        <dbReference type="ARBA" id="ARBA00023065"/>
    </source>
</evidence>
<dbReference type="GO" id="GO:0050897">
    <property type="term" value="F:cobalt ion binding"/>
    <property type="evidence" value="ECO:0007669"/>
    <property type="project" value="TreeGrafter"/>
</dbReference>
<feature type="transmembrane region" description="Helical" evidence="14">
    <location>
        <begin position="307"/>
        <end position="327"/>
    </location>
</feature>